<evidence type="ECO:0000256" key="1">
    <source>
        <dbReference type="SAM" id="MobiDB-lite"/>
    </source>
</evidence>
<feature type="region of interest" description="Disordered" evidence="1">
    <location>
        <begin position="1"/>
        <end position="30"/>
    </location>
</feature>
<organism evidence="2 3">
    <name type="scientific">Rhipicephalus sanguineus</name>
    <name type="common">Brown dog tick</name>
    <name type="synonym">Ixodes sanguineus</name>
    <dbReference type="NCBI Taxonomy" id="34632"/>
    <lineage>
        <taxon>Eukaryota</taxon>
        <taxon>Metazoa</taxon>
        <taxon>Ecdysozoa</taxon>
        <taxon>Arthropoda</taxon>
        <taxon>Chelicerata</taxon>
        <taxon>Arachnida</taxon>
        <taxon>Acari</taxon>
        <taxon>Parasitiformes</taxon>
        <taxon>Ixodida</taxon>
        <taxon>Ixodoidea</taxon>
        <taxon>Ixodidae</taxon>
        <taxon>Rhipicephalinae</taxon>
        <taxon>Rhipicephalus</taxon>
        <taxon>Rhipicephalus</taxon>
    </lineage>
</organism>
<accession>A0A9D4T8X9</accession>
<gene>
    <name evidence="2" type="ORF">HPB52_007195</name>
</gene>
<keyword evidence="3" id="KW-1185">Reference proteome</keyword>
<reference evidence="2" key="1">
    <citation type="journal article" date="2020" name="Cell">
        <title>Large-Scale Comparative Analyses of Tick Genomes Elucidate Their Genetic Diversity and Vector Capacities.</title>
        <authorList>
            <consortium name="Tick Genome and Microbiome Consortium (TIGMIC)"/>
            <person name="Jia N."/>
            <person name="Wang J."/>
            <person name="Shi W."/>
            <person name="Du L."/>
            <person name="Sun Y."/>
            <person name="Zhan W."/>
            <person name="Jiang J.F."/>
            <person name="Wang Q."/>
            <person name="Zhang B."/>
            <person name="Ji P."/>
            <person name="Bell-Sakyi L."/>
            <person name="Cui X.M."/>
            <person name="Yuan T.T."/>
            <person name="Jiang B.G."/>
            <person name="Yang W.F."/>
            <person name="Lam T.T."/>
            <person name="Chang Q.C."/>
            <person name="Ding S.J."/>
            <person name="Wang X.J."/>
            <person name="Zhu J.G."/>
            <person name="Ruan X.D."/>
            <person name="Zhao L."/>
            <person name="Wei J.T."/>
            <person name="Ye R.Z."/>
            <person name="Que T.C."/>
            <person name="Du C.H."/>
            <person name="Zhou Y.H."/>
            <person name="Cheng J.X."/>
            <person name="Dai P.F."/>
            <person name="Guo W.B."/>
            <person name="Han X.H."/>
            <person name="Huang E.J."/>
            <person name="Li L.F."/>
            <person name="Wei W."/>
            <person name="Gao Y.C."/>
            <person name="Liu J.Z."/>
            <person name="Shao H.Z."/>
            <person name="Wang X."/>
            <person name="Wang C.C."/>
            <person name="Yang T.C."/>
            <person name="Huo Q.B."/>
            <person name="Li W."/>
            <person name="Chen H.Y."/>
            <person name="Chen S.E."/>
            <person name="Zhou L.G."/>
            <person name="Ni X.B."/>
            <person name="Tian J.H."/>
            <person name="Sheng Y."/>
            <person name="Liu T."/>
            <person name="Pan Y.S."/>
            <person name="Xia L.Y."/>
            <person name="Li J."/>
            <person name="Zhao F."/>
            <person name="Cao W.C."/>
        </authorList>
    </citation>
    <scope>NUCLEOTIDE SEQUENCE</scope>
    <source>
        <strain evidence="2">Rsan-2018</strain>
    </source>
</reference>
<feature type="compositionally biased region" description="Basic and acidic residues" evidence="1">
    <location>
        <begin position="122"/>
        <end position="138"/>
    </location>
</feature>
<dbReference type="Proteomes" id="UP000821837">
    <property type="component" value="Chromosome 1"/>
</dbReference>
<evidence type="ECO:0000313" key="3">
    <source>
        <dbReference type="Proteomes" id="UP000821837"/>
    </source>
</evidence>
<feature type="compositionally biased region" description="Low complexity" evidence="1">
    <location>
        <begin position="165"/>
        <end position="180"/>
    </location>
</feature>
<name>A0A9D4T8X9_RHISA</name>
<feature type="region of interest" description="Disordered" evidence="1">
    <location>
        <begin position="77"/>
        <end position="198"/>
    </location>
</feature>
<dbReference type="EMBL" id="JABSTV010001245">
    <property type="protein sequence ID" value="KAH7982802.1"/>
    <property type="molecule type" value="Genomic_DNA"/>
</dbReference>
<sequence length="215" mass="22622">MATDAAPNPPPEPSDVHHLQNGESLNEAEASAKVVIEDRSLAPSTGCWDGHISSPDLGSSAGPDNRVDAQLVAVVDVREGTGGTAGTLDSTRMRYRVQRRGDRSRRQPSSTGSNSRGPVSGHDPRRPHQHDAVVDVREGTGGTAGTLDGTRMRYRVQRRGDKSRGQPSSTGSSSRGPVSGHDPRRPHQVGLAHDPALGHCTQAGAVQQASALNLD</sequence>
<evidence type="ECO:0000313" key="2">
    <source>
        <dbReference type="EMBL" id="KAH7982802.1"/>
    </source>
</evidence>
<reference evidence="2" key="2">
    <citation type="submission" date="2021-09" db="EMBL/GenBank/DDBJ databases">
        <authorList>
            <person name="Jia N."/>
            <person name="Wang J."/>
            <person name="Shi W."/>
            <person name="Du L."/>
            <person name="Sun Y."/>
            <person name="Zhan W."/>
            <person name="Jiang J."/>
            <person name="Wang Q."/>
            <person name="Zhang B."/>
            <person name="Ji P."/>
            <person name="Sakyi L.B."/>
            <person name="Cui X."/>
            <person name="Yuan T."/>
            <person name="Jiang B."/>
            <person name="Yang W."/>
            <person name="Lam T.T.-Y."/>
            <person name="Chang Q."/>
            <person name="Ding S."/>
            <person name="Wang X."/>
            <person name="Zhu J."/>
            <person name="Ruan X."/>
            <person name="Zhao L."/>
            <person name="Wei J."/>
            <person name="Que T."/>
            <person name="Du C."/>
            <person name="Cheng J."/>
            <person name="Dai P."/>
            <person name="Han X."/>
            <person name="Huang E."/>
            <person name="Gao Y."/>
            <person name="Liu J."/>
            <person name="Shao H."/>
            <person name="Ye R."/>
            <person name="Li L."/>
            <person name="Wei W."/>
            <person name="Wang X."/>
            <person name="Wang C."/>
            <person name="Huo Q."/>
            <person name="Li W."/>
            <person name="Guo W."/>
            <person name="Chen H."/>
            <person name="Chen S."/>
            <person name="Zhou L."/>
            <person name="Zhou L."/>
            <person name="Ni X."/>
            <person name="Tian J."/>
            <person name="Zhou Y."/>
            <person name="Sheng Y."/>
            <person name="Liu T."/>
            <person name="Pan Y."/>
            <person name="Xia L."/>
            <person name="Li J."/>
            <person name="Zhao F."/>
            <person name="Cao W."/>
        </authorList>
    </citation>
    <scope>NUCLEOTIDE SEQUENCE</scope>
    <source>
        <strain evidence="2">Rsan-2018</strain>
        <tissue evidence="2">Larvae</tissue>
    </source>
</reference>
<proteinExistence type="predicted"/>
<dbReference type="AlphaFoldDB" id="A0A9D4T8X9"/>
<feature type="compositionally biased region" description="Polar residues" evidence="1">
    <location>
        <begin position="107"/>
        <end position="117"/>
    </location>
</feature>
<comment type="caution">
    <text evidence="2">The sequence shown here is derived from an EMBL/GenBank/DDBJ whole genome shotgun (WGS) entry which is preliminary data.</text>
</comment>
<feature type="region of interest" description="Disordered" evidence="1">
    <location>
        <begin position="42"/>
        <end position="65"/>
    </location>
</feature>
<protein>
    <submittedName>
        <fullName evidence="2">Uncharacterized protein</fullName>
    </submittedName>
</protein>